<organism evidence="1 2">
    <name type="scientific">Fusobacterium pseudoperiodonticum</name>
    <dbReference type="NCBI Taxonomy" id="2663009"/>
    <lineage>
        <taxon>Bacteria</taxon>
        <taxon>Fusobacteriati</taxon>
        <taxon>Fusobacteriota</taxon>
        <taxon>Fusobacteriia</taxon>
        <taxon>Fusobacteriales</taxon>
        <taxon>Fusobacteriaceae</taxon>
        <taxon>Fusobacterium</taxon>
    </lineage>
</organism>
<gene>
    <name evidence="1" type="ORF">CTM86_00540</name>
</gene>
<dbReference type="EMBL" id="CP024702">
    <property type="protein sequence ID" value="ATV65186.1"/>
    <property type="molecule type" value="Genomic_DNA"/>
</dbReference>
<dbReference type="Proteomes" id="UP000231749">
    <property type="component" value="Chromosome"/>
</dbReference>
<sequence>MFDEKIMELELAGRTLKVSTGKISRQSSGAIVIQYGDTVVLSTANRNFNFVHSCPPNLN</sequence>
<proteinExistence type="predicted"/>
<reference evidence="2" key="1">
    <citation type="submission" date="2017-11" db="EMBL/GenBank/DDBJ databases">
        <title>Genome sequencing of Fusobacterium periodonticum KCOM 1282.</title>
        <authorList>
            <person name="Kook J.-K."/>
            <person name="Park S.-N."/>
            <person name="Lim Y.K."/>
        </authorList>
    </citation>
    <scope>NUCLEOTIDE SEQUENCE [LARGE SCALE GENOMIC DNA]</scope>
    <source>
        <strain evidence="2">KCOM 1282</strain>
    </source>
</reference>
<dbReference type="SUPFAM" id="SSF54211">
    <property type="entry name" value="Ribosomal protein S5 domain 2-like"/>
    <property type="match status" value="1"/>
</dbReference>
<evidence type="ECO:0000313" key="1">
    <source>
        <dbReference type="EMBL" id="ATV65186.1"/>
    </source>
</evidence>
<dbReference type="AlphaFoldDB" id="A0AAD0F313"/>
<name>A0AAD0F313_9FUSO</name>
<dbReference type="InterPro" id="IPR020568">
    <property type="entry name" value="Ribosomal_Su5_D2-typ_SF"/>
</dbReference>
<protein>
    <submittedName>
        <fullName evidence="1">Uncharacterized protein</fullName>
    </submittedName>
</protein>
<accession>A0AAD0F313</accession>
<evidence type="ECO:0000313" key="2">
    <source>
        <dbReference type="Proteomes" id="UP000231749"/>
    </source>
</evidence>
<dbReference type="Gene3D" id="3.30.230.70">
    <property type="entry name" value="GHMP Kinase, N-terminal domain"/>
    <property type="match status" value="1"/>
</dbReference>
<dbReference type="InterPro" id="IPR027408">
    <property type="entry name" value="PNPase/RNase_PH_dom_sf"/>
</dbReference>